<feature type="compositionally biased region" description="Acidic residues" evidence="2">
    <location>
        <begin position="194"/>
        <end position="204"/>
    </location>
</feature>
<evidence type="ECO:0000313" key="5">
    <source>
        <dbReference type="Proteomes" id="UP000515349"/>
    </source>
</evidence>
<dbReference type="RefSeq" id="WP_181887198.1">
    <property type="nucleotide sequence ID" value="NZ_CP059472.1"/>
</dbReference>
<sequence length="391" mass="44742">MHKFQEIQDQAFQDATSIITRLGNVSSAEELVNAAGDLAELRELVTFLQRFNTYSLRLTESVSEAPVSQALSTDFFNENPEFESNTYIAEEEVIFNNNFNQIEDSEIDHPEMGVDVLEEEAAFNNELNEIDRITHIELDLDEDETKSHDSESETEPVSNTEESAEEVPVEIDEDSTAEVSVQDEHQQINTDTLTVDEDSAEEPESSASDMPLKNVSELQTAENNEEKSKTSESRRQIVDFEHEQKMQELNDAAEKLQEQHEEKKFKLSSIKGLKRIQSLFDDDPLEDVIREEHSPAAPADSLRKSNIPTDFMEAAKPKPEFRLDLNDKIAFSKMLFGGSQSKLNETIRDLNSFATLEEAREYLSDAYYENNWEKSDEYAQRLWNLVESKFL</sequence>
<evidence type="ECO:0000256" key="2">
    <source>
        <dbReference type="SAM" id="MobiDB-lite"/>
    </source>
</evidence>
<dbReference type="EMBL" id="CP059472">
    <property type="protein sequence ID" value="QMS97566.1"/>
    <property type="molecule type" value="Genomic_DNA"/>
</dbReference>
<gene>
    <name evidence="4" type="ORF">H1R16_07475</name>
    <name evidence="3" type="ORF">H2507_07965</name>
</gene>
<keyword evidence="1" id="KW-0175">Coiled coil</keyword>
<evidence type="ECO:0000313" key="4">
    <source>
        <dbReference type="EMBL" id="QMS97566.1"/>
    </source>
</evidence>
<dbReference type="Proteomes" id="UP000515349">
    <property type="component" value="Chromosome"/>
</dbReference>
<dbReference type="EMBL" id="JACEUX010000002">
    <property type="protein sequence ID" value="MBA5247101.1"/>
    <property type="molecule type" value="Genomic_DNA"/>
</dbReference>
<evidence type="ECO:0008006" key="7">
    <source>
        <dbReference type="Google" id="ProtNLM"/>
    </source>
</evidence>
<reference evidence="4 5" key="1">
    <citation type="submission" date="2020-07" db="EMBL/GenBank/DDBJ databases">
        <title>Chryseobacterium sp.cx-624.</title>
        <authorList>
            <person name="Yang C."/>
        </authorList>
    </citation>
    <scope>NUCLEOTIDE SEQUENCE [LARGE SCALE GENOMIC DNA]</scope>
    <source>
        <strain evidence="5">cx-624</strain>
        <strain evidence="4">Cx-624</strain>
    </source>
</reference>
<feature type="compositionally biased region" description="Acidic residues" evidence="2">
    <location>
        <begin position="162"/>
        <end position="176"/>
    </location>
</feature>
<name>A0A7D7QX49_9FLAO</name>
<dbReference type="AlphaFoldDB" id="A0A7D7QX49"/>
<organism evidence="4 5">
    <name type="scientific">Marnyiella aurantia</name>
    <dbReference type="NCBI Taxonomy" id="2758037"/>
    <lineage>
        <taxon>Bacteria</taxon>
        <taxon>Pseudomonadati</taxon>
        <taxon>Bacteroidota</taxon>
        <taxon>Flavobacteriia</taxon>
        <taxon>Flavobacteriales</taxon>
        <taxon>Weeksellaceae</taxon>
        <taxon>Marnyiella</taxon>
    </lineage>
</organism>
<evidence type="ECO:0000313" key="6">
    <source>
        <dbReference type="Proteomes" id="UP000539710"/>
    </source>
</evidence>
<feature type="region of interest" description="Disordered" evidence="2">
    <location>
        <begin position="141"/>
        <end position="235"/>
    </location>
</feature>
<accession>A0A7D7QX49</accession>
<evidence type="ECO:0000313" key="3">
    <source>
        <dbReference type="EMBL" id="MBA5247101.1"/>
    </source>
</evidence>
<protein>
    <recommendedName>
        <fullName evidence="7">V-type ATPase 116kDa subunit family protein</fullName>
    </recommendedName>
</protein>
<reference evidence="6" key="2">
    <citation type="submission" date="2020-07" db="EMBL/GenBank/DDBJ databases">
        <title>Flavobacterium sp. xlx-214.</title>
        <authorList>
            <person name="Yang C."/>
        </authorList>
    </citation>
    <scope>NUCLEOTIDE SEQUENCE [LARGE SCALE GENOMIC DNA]</scope>
    <source>
        <strain evidence="6">CX-624</strain>
    </source>
</reference>
<evidence type="ECO:0000256" key="1">
    <source>
        <dbReference type="SAM" id="Coils"/>
    </source>
</evidence>
<reference evidence="3" key="3">
    <citation type="submission" date="2020-07" db="EMBL/GenBank/DDBJ databases">
        <authorList>
            <person name="Yang C."/>
        </authorList>
    </citation>
    <scope>NUCLEOTIDE SEQUENCE</scope>
    <source>
        <strain evidence="3">Cx-624</strain>
    </source>
</reference>
<dbReference type="Proteomes" id="UP000539710">
    <property type="component" value="Unassembled WGS sequence"/>
</dbReference>
<feature type="coiled-coil region" evidence="1">
    <location>
        <begin position="239"/>
        <end position="266"/>
    </location>
</feature>
<keyword evidence="6" id="KW-1185">Reference proteome</keyword>
<feature type="compositionally biased region" description="Basic and acidic residues" evidence="2">
    <location>
        <begin position="224"/>
        <end position="235"/>
    </location>
</feature>
<proteinExistence type="predicted"/>
<dbReference type="KEGG" id="cbau:H1R16_07475"/>